<dbReference type="SUPFAM" id="SSF51120">
    <property type="entry name" value="beta-Roll"/>
    <property type="match status" value="1"/>
</dbReference>
<dbReference type="Proteomes" id="UP000284605">
    <property type="component" value="Unassembled WGS sequence"/>
</dbReference>
<evidence type="ECO:0000313" key="3">
    <source>
        <dbReference type="EMBL" id="RJF80704.1"/>
    </source>
</evidence>
<name>A0A418VUA2_9PROT</name>
<sequence>MGAARRLCPQPDHRGSAWPLSMPQGRRPIAMAYVQGAVIMTQTINGTAGNDTLTGTNVGDAANPDGIDILNGLAGNDTLQGLGGNDVIAGGAGADAMSGGAGIDTLTYANATAGVQVALNAFAGSGEAAGDTMSGFENLTGSNFEDQLAGDSGHNVIQGGNGNDYIQISSGSDTLDGGAGGADLLDCRVWGAGLTVNLTAGTLAGPAPAAQRSAASSG</sequence>
<dbReference type="Gene3D" id="2.150.10.10">
    <property type="entry name" value="Serralysin-like metalloprotease, C-terminal"/>
    <property type="match status" value="2"/>
</dbReference>
<evidence type="ECO:0000256" key="2">
    <source>
        <dbReference type="ARBA" id="ARBA00022525"/>
    </source>
</evidence>
<dbReference type="GO" id="GO:0005509">
    <property type="term" value="F:calcium ion binding"/>
    <property type="evidence" value="ECO:0007669"/>
    <property type="project" value="InterPro"/>
</dbReference>
<comment type="caution">
    <text evidence="3">The sequence shown here is derived from an EMBL/GenBank/DDBJ whole genome shotgun (WGS) entry which is preliminary data.</text>
</comment>
<dbReference type="PRINTS" id="PR00313">
    <property type="entry name" value="CABNDNGRPT"/>
</dbReference>
<dbReference type="EMBL" id="QYUK01000016">
    <property type="protein sequence ID" value="RJF80704.1"/>
    <property type="molecule type" value="Genomic_DNA"/>
</dbReference>
<keyword evidence="2" id="KW-0964">Secreted</keyword>
<evidence type="ECO:0000256" key="1">
    <source>
        <dbReference type="ARBA" id="ARBA00004613"/>
    </source>
</evidence>
<dbReference type="PANTHER" id="PTHR38340:SF1">
    <property type="entry name" value="S-LAYER PROTEIN"/>
    <property type="match status" value="1"/>
</dbReference>
<dbReference type="InterPro" id="IPR018511">
    <property type="entry name" value="Hemolysin-typ_Ca-bd_CS"/>
</dbReference>
<keyword evidence="4" id="KW-1185">Reference proteome</keyword>
<gene>
    <name evidence="3" type="ORF">D3874_26800</name>
</gene>
<dbReference type="PROSITE" id="PS00330">
    <property type="entry name" value="HEMOLYSIN_CALCIUM"/>
    <property type="match status" value="1"/>
</dbReference>
<dbReference type="GO" id="GO:0005576">
    <property type="term" value="C:extracellular region"/>
    <property type="evidence" value="ECO:0007669"/>
    <property type="project" value="UniProtKB-SubCell"/>
</dbReference>
<reference evidence="3 4" key="1">
    <citation type="submission" date="2018-09" db="EMBL/GenBank/DDBJ databases">
        <authorList>
            <person name="Zhu H."/>
        </authorList>
    </citation>
    <scope>NUCLEOTIDE SEQUENCE [LARGE SCALE GENOMIC DNA]</scope>
    <source>
        <strain evidence="3 4">K1W22B-8</strain>
    </source>
</reference>
<dbReference type="PANTHER" id="PTHR38340">
    <property type="entry name" value="S-LAYER PROTEIN"/>
    <property type="match status" value="1"/>
</dbReference>
<evidence type="ECO:0000313" key="4">
    <source>
        <dbReference type="Proteomes" id="UP000284605"/>
    </source>
</evidence>
<evidence type="ECO:0008006" key="5">
    <source>
        <dbReference type="Google" id="ProtNLM"/>
    </source>
</evidence>
<dbReference type="InterPro" id="IPR001343">
    <property type="entry name" value="Hemolysn_Ca-bd"/>
</dbReference>
<dbReference type="InterPro" id="IPR011049">
    <property type="entry name" value="Serralysin-like_metalloprot_C"/>
</dbReference>
<comment type="subcellular location">
    <subcellularLocation>
        <location evidence="1">Secreted</location>
    </subcellularLocation>
</comment>
<dbReference type="InterPro" id="IPR050557">
    <property type="entry name" value="RTX_toxin/Mannuronan_C5-epim"/>
</dbReference>
<dbReference type="Pfam" id="PF00353">
    <property type="entry name" value="HemolysinCabind"/>
    <property type="match status" value="3"/>
</dbReference>
<dbReference type="AlphaFoldDB" id="A0A418VUA2"/>
<accession>A0A418VUA2</accession>
<organism evidence="3 4">
    <name type="scientific">Oleomonas cavernae</name>
    <dbReference type="NCBI Taxonomy" id="2320859"/>
    <lineage>
        <taxon>Bacteria</taxon>
        <taxon>Pseudomonadati</taxon>
        <taxon>Pseudomonadota</taxon>
        <taxon>Alphaproteobacteria</taxon>
        <taxon>Acetobacterales</taxon>
        <taxon>Acetobacteraceae</taxon>
        <taxon>Oleomonas</taxon>
    </lineage>
</organism>
<proteinExistence type="predicted"/>
<protein>
    <recommendedName>
        <fullName evidence="5">Calcium-binding protein</fullName>
    </recommendedName>
</protein>